<sequence length="341" mass="38413">MTKEIVLVTGGAGYIGAVLVKELLAREEKVRVFDKLYFGDSALEGVKHKIDLIQGDVRQFSEDVLDGVKAVIHLGSLSNDPTAEFDPRANKEINFDGTMRVAEACKKKGVSRFTFASSAAIIGFHVDTIADENYKPNPQSEYAESKLNAENGLLSMVSSKFCPVIFRQATVFGFSSRMRWDLVVNTMIKDAFSKGNIFVYCAGDNFRPLVHVKDVALAHIEGINASEDKVCGEIFNLVHKNYRILELGHWVKEILKDFIPVNVEVLFGNKESRSYRISGEKINKKLGFEAIHDVKEAVLEIYNILHSGKYTDFRNPIYYNIDWMKLLVSMEQKLKVIGKVF</sequence>
<dbReference type="PANTHER" id="PTHR43245:SF23">
    <property type="entry name" value="NAD(P)-BINDING DOMAIN-CONTAINING PROTEIN"/>
    <property type="match status" value="1"/>
</dbReference>
<dbReference type="InterPro" id="IPR050177">
    <property type="entry name" value="Lipid_A_modif_metabolic_enz"/>
</dbReference>
<proteinExistence type="predicted"/>
<dbReference type="Proteomes" id="UP000177905">
    <property type="component" value="Unassembled WGS sequence"/>
</dbReference>
<accession>A0A1F4S7E3</accession>
<dbReference type="Gene3D" id="3.40.50.720">
    <property type="entry name" value="NAD(P)-binding Rossmann-like Domain"/>
    <property type="match status" value="1"/>
</dbReference>
<name>A0A1F4S7E3_UNCSA</name>
<organism evidence="2 3">
    <name type="scientific">candidate division WOR-1 bacterium RIFOXYB2_FULL_36_35</name>
    <dbReference type="NCBI Taxonomy" id="1802578"/>
    <lineage>
        <taxon>Bacteria</taxon>
        <taxon>Bacillati</taxon>
        <taxon>Saganbacteria</taxon>
    </lineage>
</organism>
<evidence type="ECO:0000313" key="2">
    <source>
        <dbReference type="EMBL" id="OGC16342.1"/>
    </source>
</evidence>
<gene>
    <name evidence="2" type="ORF">A2290_04520</name>
</gene>
<dbReference type="AlphaFoldDB" id="A0A1F4S7E3"/>
<reference evidence="2 3" key="1">
    <citation type="journal article" date="2016" name="Nat. Commun.">
        <title>Thousands of microbial genomes shed light on interconnected biogeochemical processes in an aquifer system.</title>
        <authorList>
            <person name="Anantharaman K."/>
            <person name="Brown C.T."/>
            <person name="Hug L.A."/>
            <person name="Sharon I."/>
            <person name="Castelle C.J."/>
            <person name="Probst A.J."/>
            <person name="Thomas B.C."/>
            <person name="Singh A."/>
            <person name="Wilkins M.J."/>
            <person name="Karaoz U."/>
            <person name="Brodie E.L."/>
            <person name="Williams K.H."/>
            <person name="Hubbard S.S."/>
            <person name="Banfield J.F."/>
        </authorList>
    </citation>
    <scope>NUCLEOTIDE SEQUENCE [LARGE SCALE GENOMIC DNA]</scope>
</reference>
<dbReference type="SUPFAM" id="SSF51735">
    <property type="entry name" value="NAD(P)-binding Rossmann-fold domains"/>
    <property type="match status" value="1"/>
</dbReference>
<evidence type="ECO:0000259" key="1">
    <source>
        <dbReference type="Pfam" id="PF01370"/>
    </source>
</evidence>
<feature type="domain" description="NAD-dependent epimerase/dehydratase" evidence="1">
    <location>
        <begin position="6"/>
        <end position="237"/>
    </location>
</feature>
<evidence type="ECO:0000313" key="3">
    <source>
        <dbReference type="Proteomes" id="UP000177905"/>
    </source>
</evidence>
<dbReference type="InterPro" id="IPR036291">
    <property type="entry name" value="NAD(P)-bd_dom_sf"/>
</dbReference>
<dbReference type="EMBL" id="MEUA01000010">
    <property type="protein sequence ID" value="OGC16342.1"/>
    <property type="molecule type" value="Genomic_DNA"/>
</dbReference>
<protein>
    <recommendedName>
        <fullName evidence="1">NAD-dependent epimerase/dehydratase domain-containing protein</fullName>
    </recommendedName>
</protein>
<dbReference type="PANTHER" id="PTHR43245">
    <property type="entry name" value="BIFUNCTIONAL POLYMYXIN RESISTANCE PROTEIN ARNA"/>
    <property type="match status" value="1"/>
</dbReference>
<dbReference type="InterPro" id="IPR001509">
    <property type="entry name" value="Epimerase_deHydtase"/>
</dbReference>
<dbReference type="Pfam" id="PF01370">
    <property type="entry name" value="Epimerase"/>
    <property type="match status" value="1"/>
</dbReference>
<dbReference type="CDD" id="cd08946">
    <property type="entry name" value="SDR_e"/>
    <property type="match status" value="1"/>
</dbReference>
<comment type="caution">
    <text evidence="2">The sequence shown here is derived from an EMBL/GenBank/DDBJ whole genome shotgun (WGS) entry which is preliminary data.</text>
</comment>